<gene>
    <name evidence="1" type="ORF">CORC01_05006</name>
</gene>
<accession>A0A1G4BE59</accession>
<evidence type="ECO:0000313" key="2">
    <source>
        <dbReference type="Proteomes" id="UP000176998"/>
    </source>
</evidence>
<reference evidence="1 2" key="1">
    <citation type="submission" date="2016-09" db="EMBL/GenBank/DDBJ databases">
        <authorList>
            <person name="Capua I."/>
            <person name="De Benedictis P."/>
            <person name="Joannis T."/>
            <person name="Lombin L.H."/>
            <person name="Cattoli G."/>
        </authorList>
    </citation>
    <scope>NUCLEOTIDE SEQUENCE [LARGE SCALE GENOMIC DNA]</scope>
    <source>
        <strain evidence="1 2">IMI 309357</strain>
    </source>
</reference>
<dbReference type="Proteomes" id="UP000176998">
    <property type="component" value="Unassembled WGS sequence"/>
</dbReference>
<comment type="caution">
    <text evidence="1">The sequence shown here is derived from an EMBL/GenBank/DDBJ whole genome shotgun (WGS) entry which is preliminary data.</text>
</comment>
<dbReference type="RefSeq" id="XP_022476794.1">
    <property type="nucleotide sequence ID" value="XM_022616653.1"/>
</dbReference>
<dbReference type="GeneID" id="34558163"/>
<dbReference type="EMBL" id="MJBS01000034">
    <property type="protein sequence ID" value="OHE99648.1"/>
    <property type="molecule type" value="Genomic_DNA"/>
</dbReference>
<protein>
    <submittedName>
        <fullName evidence="1">Maltose permease</fullName>
    </submittedName>
</protein>
<dbReference type="OrthoDB" id="6612291at2759"/>
<sequence>MDNKNEPTVQHDDKLRAEQLEDANIAATTALPTTLLPHGLVFLPESLGWLLINSLREEAFKSYKRFNGPNFDADAARTAIVFMVYLSQHAIDVNFVYGYFTHGSVLASLTYYVQLRRKPLTASTSCADRAILFDIAGDALPAEHGPSQLGRQDLLHFLRPLVACDMCVWLYFYFSEMKGRNYAEFQEKMGNRVPARKFKSYVCEVSTGGGRGGRLEKKKLQNEG</sequence>
<proteinExistence type="predicted"/>
<name>A0A1G4BE59_9PEZI</name>
<dbReference type="AlphaFoldDB" id="A0A1G4BE59"/>
<keyword evidence="2" id="KW-1185">Reference proteome</keyword>
<organism evidence="1 2">
    <name type="scientific">Colletotrichum orchidophilum</name>
    <dbReference type="NCBI Taxonomy" id="1209926"/>
    <lineage>
        <taxon>Eukaryota</taxon>
        <taxon>Fungi</taxon>
        <taxon>Dikarya</taxon>
        <taxon>Ascomycota</taxon>
        <taxon>Pezizomycotina</taxon>
        <taxon>Sordariomycetes</taxon>
        <taxon>Hypocreomycetidae</taxon>
        <taxon>Glomerellales</taxon>
        <taxon>Glomerellaceae</taxon>
        <taxon>Colletotrichum</taxon>
    </lineage>
</organism>
<evidence type="ECO:0000313" key="1">
    <source>
        <dbReference type="EMBL" id="OHE99648.1"/>
    </source>
</evidence>